<reference evidence="2 3" key="1">
    <citation type="submission" date="2019-03" db="EMBL/GenBank/DDBJ databases">
        <title>Genomics of glacier-inhabiting Cryobacterium strains.</title>
        <authorList>
            <person name="Liu Q."/>
            <person name="Xin Y.-H."/>
        </authorList>
    </citation>
    <scope>NUCLEOTIDE SEQUENCE [LARGE SCALE GENOMIC DNA]</scope>
    <source>
        <strain evidence="2 3">MDT1-3</strain>
    </source>
</reference>
<keyword evidence="3" id="KW-1185">Reference proteome</keyword>
<dbReference type="AlphaFoldDB" id="A0A4R8X1V2"/>
<name>A0A4R8X1V2_9MICO</name>
<protein>
    <submittedName>
        <fullName evidence="2">SGNH/GDSL hydrolase family protein</fullName>
    </submittedName>
</protein>
<dbReference type="SUPFAM" id="SSF52266">
    <property type="entry name" value="SGNH hydrolase"/>
    <property type="match status" value="1"/>
</dbReference>
<feature type="domain" description="SGNH hydrolase-type esterase" evidence="1">
    <location>
        <begin position="236"/>
        <end position="412"/>
    </location>
</feature>
<accession>A0A4R8X1V2</accession>
<dbReference type="Gene3D" id="3.40.50.1110">
    <property type="entry name" value="SGNH hydrolase"/>
    <property type="match status" value="1"/>
</dbReference>
<dbReference type="InterPro" id="IPR013830">
    <property type="entry name" value="SGNH_hydro"/>
</dbReference>
<dbReference type="InterPro" id="IPR036514">
    <property type="entry name" value="SGNH_hydro_sf"/>
</dbReference>
<dbReference type="PANTHER" id="PTHR30383">
    <property type="entry name" value="THIOESTERASE 1/PROTEASE 1/LYSOPHOSPHOLIPASE L1"/>
    <property type="match status" value="1"/>
</dbReference>
<sequence length="427" mass="43923">MTSYIRKIWADFVTGNTPITAADLNHLEQGVADVDITNPASPAAILQSATYAARTALLPSITPRLMASPPTVLVTNDTSGGTTVPTPKTLPGQSYTSILANDLTAYLPLGVGSTPPTPGSSTLGPYTAVWSPSSAGSPQIVRPSFLFDGTIFSLTLRQFASNQFRIMVDGEYVTQYPVTLGGVSNSYSEVKATFATRAVRRITVELCGTNDLFLGINFQVNDTVRALAAPKRRLVAVGDSYFGGGGTPPLGTCVSYMAQALGFQDFVNAGVGSTGWLAAGSYTNIAARLQTDVIAHNPTDVIIALGHNDTGFTNAAITAQVQAVLASIRAALPNLRSLVVTGPLFAGATPGVYAAMSTAIAAGCVASGATFVDTVPVPIFTGQGRVGATTGIGNSDLYITSDGTHPNDAGSAWLGASLARNIAAALV</sequence>
<dbReference type="OrthoDB" id="8215557at2"/>
<evidence type="ECO:0000313" key="2">
    <source>
        <dbReference type="EMBL" id="TFC20057.1"/>
    </source>
</evidence>
<dbReference type="EMBL" id="SOFP01000009">
    <property type="protein sequence ID" value="TFC20057.1"/>
    <property type="molecule type" value="Genomic_DNA"/>
</dbReference>
<proteinExistence type="predicted"/>
<comment type="caution">
    <text evidence="2">The sequence shown here is derived from an EMBL/GenBank/DDBJ whole genome shotgun (WGS) entry which is preliminary data.</text>
</comment>
<organism evidence="2 3">
    <name type="scientific">Cryobacterium algoritolerans</name>
    <dbReference type="NCBI Taxonomy" id="1259184"/>
    <lineage>
        <taxon>Bacteria</taxon>
        <taxon>Bacillati</taxon>
        <taxon>Actinomycetota</taxon>
        <taxon>Actinomycetes</taxon>
        <taxon>Micrococcales</taxon>
        <taxon>Microbacteriaceae</taxon>
        <taxon>Cryobacterium</taxon>
    </lineage>
</organism>
<gene>
    <name evidence="2" type="ORF">E3O19_01415</name>
</gene>
<keyword evidence="2" id="KW-0378">Hydrolase</keyword>
<dbReference type="InterPro" id="IPR051532">
    <property type="entry name" value="Ester_Hydrolysis_Enzymes"/>
</dbReference>
<evidence type="ECO:0000313" key="3">
    <source>
        <dbReference type="Proteomes" id="UP000298412"/>
    </source>
</evidence>
<dbReference type="Proteomes" id="UP000298412">
    <property type="component" value="Unassembled WGS sequence"/>
</dbReference>
<dbReference type="CDD" id="cd00229">
    <property type="entry name" value="SGNH_hydrolase"/>
    <property type="match status" value="1"/>
</dbReference>
<dbReference type="RefSeq" id="WP_134564839.1">
    <property type="nucleotide sequence ID" value="NZ_SOFP01000009.1"/>
</dbReference>
<dbReference type="GO" id="GO:0016787">
    <property type="term" value="F:hydrolase activity"/>
    <property type="evidence" value="ECO:0007669"/>
    <property type="project" value="UniProtKB-KW"/>
</dbReference>
<dbReference type="Pfam" id="PF13472">
    <property type="entry name" value="Lipase_GDSL_2"/>
    <property type="match status" value="1"/>
</dbReference>
<evidence type="ECO:0000259" key="1">
    <source>
        <dbReference type="Pfam" id="PF13472"/>
    </source>
</evidence>